<accession>A0A2S4JVT2</accession>
<comment type="similarity">
    <text evidence="1">Belongs to the UPF0065 (bug) family.</text>
</comment>
<dbReference type="Gene3D" id="3.40.190.10">
    <property type="entry name" value="Periplasmic binding protein-like II"/>
    <property type="match status" value="1"/>
</dbReference>
<feature type="signal peptide" evidence="2">
    <location>
        <begin position="1"/>
        <end position="24"/>
    </location>
</feature>
<dbReference type="PANTHER" id="PTHR42928:SF5">
    <property type="entry name" value="BLR1237 PROTEIN"/>
    <property type="match status" value="1"/>
</dbReference>
<sequence length="333" mass="36080">MNRTRVVLATLAMAAVLTMLGACAREEAGAAAATEEASEWKPSRPITIITHVGAGGGTDVAVRLFTEIAREFTDATFAVENVTGGATMNASNAVLARPADGYTVFAMAMSNVNNVISNDFDQSVYIDGYHWLAKIQKDPSAVIIRKSDRDAGLDFEGIIEDARNRPGQQIWAVPVLGANKHFEALMIWDATGVEAAAVPFVSGPLGAAAVLSGSADVQMGNPFNAVGRDLWVAAVASPERLAGFEDSPTFAELGYPELNDEHIWRGLAVRQGTPQAMIEWMEDLVSKVAEHPRWIEFNAKNAIAPRAVFGDDFRRIVDRTVEVTEYWLNRLDM</sequence>
<evidence type="ECO:0000313" key="4">
    <source>
        <dbReference type="Proteomes" id="UP000237350"/>
    </source>
</evidence>
<feature type="chain" id="PRO_5015509675" description="Tripartite tricarboxylate transporter substrate binding protein" evidence="2">
    <location>
        <begin position="25"/>
        <end position="333"/>
    </location>
</feature>
<gene>
    <name evidence="3" type="ORF">AU468_05115</name>
</gene>
<dbReference type="InterPro" id="IPR005064">
    <property type="entry name" value="BUG"/>
</dbReference>
<evidence type="ECO:0008006" key="5">
    <source>
        <dbReference type="Google" id="ProtNLM"/>
    </source>
</evidence>
<comment type="caution">
    <text evidence="3">The sequence shown here is derived from an EMBL/GenBank/DDBJ whole genome shotgun (WGS) entry which is preliminary data.</text>
</comment>
<keyword evidence="4" id="KW-1185">Reference proteome</keyword>
<dbReference type="InterPro" id="IPR042100">
    <property type="entry name" value="Bug_dom1"/>
</dbReference>
<dbReference type="PIRSF" id="PIRSF017082">
    <property type="entry name" value="YflP"/>
    <property type="match status" value="1"/>
</dbReference>
<dbReference type="Pfam" id="PF03401">
    <property type="entry name" value="TctC"/>
    <property type="match status" value="1"/>
</dbReference>
<dbReference type="PANTHER" id="PTHR42928">
    <property type="entry name" value="TRICARBOXYLATE-BINDING PROTEIN"/>
    <property type="match status" value="1"/>
</dbReference>
<name>A0A2S4JVT2_9SPIO</name>
<proteinExistence type="inferred from homology"/>
<dbReference type="EMBL" id="LPWH01000052">
    <property type="protein sequence ID" value="POR03628.1"/>
    <property type="molecule type" value="Genomic_DNA"/>
</dbReference>
<evidence type="ECO:0000313" key="3">
    <source>
        <dbReference type="EMBL" id="POR03628.1"/>
    </source>
</evidence>
<dbReference type="PROSITE" id="PS51257">
    <property type="entry name" value="PROKAR_LIPOPROTEIN"/>
    <property type="match status" value="1"/>
</dbReference>
<protein>
    <recommendedName>
        <fullName evidence="5">Tripartite tricarboxylate transporter substrate binding protein</fullName>
    </recommendedName>
</protein>
<evidence type="ECO:0000256" key="2">
    <source>
        <dbReference type="SAM" id="SignalP"/>
    </source>
</evidence>
<dbReference type="Gene3D" id="3.40.190.150">
    <property type="entry name" value="Bordetella uptake gene, domain 1"/>
    <property type="match status" value="1"/>
</dbReference>
<keyword evidence="2" id="KW-0732">Signal</keyword>
<dbReference type="Proteomes" id="UP000237350">
    <property type="component" value="Unassembled WGS sequence"/>
</dbReference>
<dbReference type="AlphaFoldDB" id="A0A2S4JVT2"/>
<organism evidence="3 4">
    <name type="scientific">Alkalispirochaeta sphaeroplastigenens</name>
    <dbReference type="NCBI Taxonomy" id="1187066"/>
    <lineage>
        <taxon>Bacteria</taxon>
        <taxon>Pseudomonadati</taxon>
        <taxon>Spirochaetota</taxon>
        <taxon>Spirochaetia</taxon>
        <taxon>Spirochaetales</taxon>
        <taxon>Spirochaetaceae</taxon>
        <taxon>Alkalispirochaeta</taxon>
    </lineage>
</organism>
<reference evidence="4" key="1">
    <citation type="submission" date="2015-12" db="EMBL/GenBank/DDBJ databases">
        <authorList>
            <person name="Lodha T.D."/>
            <person name="Chintalapati S."/>
            <person name="Chintalapati V.R."/>
            <person name="Sravanthi T."/>
        </authorList>
    </citation>
    <scope>NUCLEOTIDE SEQUENCE [LARGE SCALE GENOMIC DNA]</scope>
    <source>
        <strain evidence="4">JC133</strain>
    </source>
</reference>
<evidence type="ECO:0000256" key="1">
    <source>
        <dbReference type="ARBA" id="ARBA00006987"/>
    </source>
</evidence>